<organism evidence="6 7">
    <name type="scientific">Triticum urartu</name>
    <name type="common">Red wild einkorn</name>
    <name type="synonym">Crithodium urartu</name>
    <dbReference type="NCBI Taxonomy" id="4572"/>
    <lineage>
        <taxon>Eukaryota</taxon>
        <taxon>Viridiplantae</taxon>
        <taxon>Streptophyta</taxon>
        <taxon>Embryophyta</taxon>
        <taxon>Tracheophyta</taxon>
        <taxon>Spermatophyta</taxon>
        <taxon>Magnoliopsida</taxon>
        <taxon>Liliopsida</taxon>
        <taxon>Poales</taxon>
        <taxon>Poaceae</taxon>
        <taxon>BOP clade</taxon>
        <taxon>Pooideae</taxon>
        <taxon>Triticodae</taxon>
        <taxon>Triticeae</taxon>
        <taxon>Triticinae</taxon>
        <taxon>Triticum</taxon>
    </lineage>
</organism>
<evidence type="ECO:0000256" key="5">
    <source>
        <dbReference type="SAM" id="MobiDB-lite"/>
    </source>
</evidence>
<dbReference type="Gramene" id="TuG1812G0300005303.01.T01">
    <property type="protein sequence ID" value="TuG1812G0300005303.01.T01.cds441410"/>
    <property type="gene ID" value="TuG1812G0300005303.01"/>
</dbReference>
<dbReference type="GO" id="GO:0016020">
    <property type="term" value="C:membrane"/>
    <property type="evidence" value="ECO:0007669"/>
    <property type="project" value="UniProtKB-SubCell"/>
</dbReference>
<dbReference type="Gramene" id="TuG1812G0300005613.01.T01">
    <property type="protein sequence ID" value="TuG1812G0300005613.01.T01.cds460246"/>
    <property type="gene ID" value="TuG1812G0300005613.01"/>
</dbReference>
<evidence type="ECO:0000256" key="1">
    <source>
        <dbReference type="ARBA" id="ARBA00004141"/>
    </source>
</evidence>
<dbReference type="InterPro" id="IPR005829">
    <property type="entry name" value="Sugar_transporter_CS"/>
</dbReference>
<dbReference type="PROSITE" id="PS00216">
    <property type="entry name" value="SUGAR_TRANSPORT_1"/>
    <property type="match status" value="1"/>
</dbReference>
<name>A0A8R7U2S8_TRIUA</name>
<evidence type="ECO:0000256" key="2">
    <source>
        <dbReference type="ARBA" id="ARBA00022692"/>
    </source>
</evidence>
<keyword evidence="4" id="KW-0472">Membrane</keyword>
<evidence type="ECO:0000256" key="3">
    <source>
        <dbReference type="ARBA" id="ARBA00022989"/>
    </source>
</evidence>
<dbReference type="EnsemblPlants" id="TuG1812G0300005303.01.T01">
    <property type="protein sequence ID" value="TuG1812G0300005303.01.T01.cds441410"/>
    <property type="gene ID" value="TuG1812G0300005303.01"/>
</dbReference>
<dbReference type="AlphaFoldDB" id="A0A8R7U2S8"/>
<feature type="region of interest" description="Disordered" evidence="5">
    <location>
        <begin position="1"/>
        <end position="22"/>
    </location>
</feature>
<keyword evidence="2" id="KW-0812">Transmembrane</keyword>
<dbReference type="EnsemblPlants" id="TuG1812G0300005613.01.T01">
    <property type="protein sequence ID" value="TuG1812G0300005613.01.T01.cds460246"/>
    <property type="gene ID" value="TuG1812G0300005613.01"/>
</dbReference>
<reference evidence="6" key="3">
    <citation type="submission" date="2022-06" db="UniProtKB">
        <authorList>
            <consortium name="EnsemblPlants"/>
        </authorList>
    </citation>
    <scope>IDENTIFICATION</scope>
</reference>
<evidence type="ECO:0000256" key="4">
    <source>
        <dbReference type="ARBA" id="ARBA00023136"/>
    </source>
</evidence>
<accession>A0A8R7U2S8</accession>
<protein>
    <submittedName>
        <fullName evidence="6">Uncharacterized protein</fullName>
    </submittedName>
</protein>
<dbReference type="GO" id="GO:0022857">
    <property type="term" value="F:transmembrane transporter activity"/>
    <property type="evidence" value="ECO:0007669"/>
    <property type="project" value="InterPro"/>
</dbReference>
<evidence type="ECO:0000313" key="7">
    <source>
        <dbReference type="Proteomes" id="UP000015106"/>
    </source>
</evidence>
<keyword evidence="7" id="KW-1185">Reference proteome</keyword>
<keyword evidence="3" id="KW-1133">Transmembrane helix</keyword>
<dbReference type="Proteomes" id="UP000015106">
    <property type="component" value="Chromosome 3"/>
</dbReference>
<proteinExistence type="predicted"/>
<reference evidence="6" key="2">
    <citation type="submission" date="2018-03" db="EMBL/GenBank/DDBJ databases">
        <title>The Triticum urartu genome reveals the dynamic nature of wheat genome evolution.</title>
        <authorList>
            <person name="Ling H."/>
            <person name="Ma B."/>
            <person name="Shi X."/>
            <person name="Liu H."/>
            <person name="Dong L."/>
            <person name="Sun H."/>
            <person name="Cao Y."/>
            <person name="Gao Q."/>
            <person name="Zheng S."/>
            <person name="Li Y."/>
            <person name="Yu Y."/>
            <person name="Du H."/>
            <person name="Qi M."/>
            <person name="Li Y."/>
            <person name="Yu H."/>
            <person name="Cui Y."/>
            <person name="Wang N."/>
            <person name="Chen C."/>
            <person name="Wu H."/>
            <person name="Zhao Y."/>
            <person name="Zhang J."/>
            <person name="Li Y."/>
            <person name="Zhou W."/>
            <person name="Zhang B."/>
            <person name="Hu W."/>
            <person name="Eijk M."/>
            <person name="Tang J."/>
            <person name="Witsenboer H."/>
            <person name="Zhao S."/>
            <person name="Li Z."/>
            <person name="Zhang A."/>
            <person name="Wang D."/>
            <person name="Liang C."/>
        </authorList>
    </citation>
    <scope>NUCLEOTIDE SEQUENCE [LARGE SCALE GENOMIC DNA]</scope>
    <source>
        <strain evidence="6">cv. G1812</strain>
    </source>
</reference>
<evidence type="ECO:0000313" key="6">
    <source>
        <dbReference type="EnsemblPlants" id="TuG1812G0300005613.01.T01.cds460246"/>
    </source>
</evidence>
<comment type="subcellular location">
    <subcellularLocation>
        <location evidence="1">Membrane</location>
        <topology evidence="1">Multi-pass membrane protein</topology>
    </subcellularLocation>
</comment>
<sequence>MVGAIASGQMAEHIGRKGVRKS</sequence>
<reference evidence="7" key="1">
    <citation type="journal article" date="2013" name="Nature">
        <title>Draft genome of the wheat A-genome progenitor Triticum urartu.</title>
        <authorList>
            <person name="Ling H.Q."/>
            <person name="Zhao S."/>
            <person name="Liu D."/>
            <person name="Wang J."/>
            <person name="Sun H."/>
            <person name="Zhang C."/>
            <person name="Fan H."/>
            <person name="Li D."/>
            <person name="Dong L."/>
            <person name="Tao Y."/>
            <person name="Gao C."/>
            <person name="Wu H."/>
            <person name="Li Y."/>
            <person name="Cui Y."/>
            <person name="Guo X."/>
            <person name="Zheng S."/>
            <person name="Wang B."/>
            <person name="Yu K."/>
            <person name="Liang Q."/>
            <person name="Yang W."/>
            <person name="Lou X."/>
            <person name="Chen J."/>
            <person name="Feng M."/>
            <person name="Jian J."/>
            <person name="Zhang X."/>
            <person name="Luo G."/>
            <person name="Jiang Y."/>
            <person name="Liu J."/>
            <person name="Wang Z."/>
            <person name="Sha Y."/>
            <person name="Zhang B."/>
            <person name="Wu H."/>
            <person name="Tang D."/>
            <person name="Shen Q."/>
            <person name="Xue P."/>
            <person name="Zou S."/>
            <person name="Wang X."/>
            <person name="Liu X."/>
            <person name="Wang F."/>
            <person name="Yang Y."/>
            <person name="An X."/>
            <person name="Dong Z."/>
            <person name="Zhang K."/>
            <person name="Zhang X."/>
            <person name="Luo M.C."/>
            <person name="Dvorak J."/>
            <person name="Tong Y."/>
            <person name="Wang J."/>
            <person name="Yang H."/>
            <person name="Li Z."/>
            <person name="Wang D."/>
            <person name="Zhang A."/>
            <person name="Wang J."/>
        </authorList>
    </citation>
    <scope>NUCLEOTIDE SEQUENCE</scope>
    <source>
        <strain evidence="7">cv. G1812</strain>
    </source>
</reference>